<evidence type="ECO:0000256" key="1">
    <source>
        <dbReference type="SAM" id="MobiDB-lite"/>
    </source>
</evidence>
<gene>
    <name evidence="2" type="ORF">CK203_030706</name>
</gene>
<feature type="compositionally biased region" description="Polar residues" evidence="1">
    <location>
        <begin position="181"/>
        <end position="194"/>
    </location>
</feature>
<reference evidence="2 3" key="1">
    <citation type="journal article" date="2018" name="PLoS Genet.">
        <title>Population sequencing reveals clonal diversity and ancestral inbreeding in the grapevine cultivar Chardonnay.</title>
        <authorList>
            <person name="Roach M.J."/>
            <person name="Johnson D.L."/>
            <person name="Bohlmann J."/>
            <person name="van Vuuren H.J."/>
            <person name="Jones S.J."/>
            <person name="Pretorius I.S."/>
            <person name="Schmidt S.A."/>
            <person name="Borneman A.R."/>
        </authorList>
    </citation>
    <scope>NUCLEOTIDE SEQUENCE [LARGE SCALE GENOMIC DNA]</scope>
    <source>
        <strain evidence="3">cv. Chardonnay</strain>
        <tissue evidence="2">Leaf</tissue>
    </source>
</reference>
<feature type="region of interest" description="Disordered" evidence="1">
    <location>
        <begin position="179"/>
        <end position="204"/>
    </location>
</feature>
<comment type="caution">
    <text evidence="2">The sequence shown here is derived from an EMBL/GenBank/DDBJ whole genome shotgun (WGS) entry which is preliminary data.</text>
</comment>
<evidence type="ECO:0000313" key="2">
    <source>
        <dbReference type="EMBL" id="RVW99339.1"/>
    </source>
</evidence>
<proteinExistence type="predicted"/>
<protein>
    <submittedName>
        <fullName evidence="2">Uncharacterized protein</fullName>
    </submittedName>
</protein>
<dbReference type="Proteomes" id="UP000288805">
    <property type="component" value="Unassembled WGS sequence"/>
</dbReference>
<name>A0A438IRJ2_VITVI</name>
<dbReference type="PANTHER" id="PTHR35280:SF1">
    <property type="entry name" value="F17L21.9"/>
    <property type="match status" value="1"/>
</dbReference>
<organism evidence="2 3">
    <name type="scientific">Vitis vinifera</name>
    <name type="common">Grape</name>
    <dbReference type="NCBI Taxonomy" id="29760"/>
    <lineage>
        <taxon>Eukaryota</taxon>
        <taxon>Viridiplantae</taxon>
        <taxon>Streptophyta</taxon>
        <taxon>Embryophyta</taxon>
        <taxon>Tracheophyta</taxon>
        <taxon>Spermatophyta</taxon>
        <taxon>Magnoliopsida</taxon>
        <taxon>eudicotyledons</taxon>
        <taxon>Gunneridae</taxon>
        <taxon>Pentapetalae</taxon>
        <taxon>rosids</taxon>
        <taxon>Vitales</taxon>
        <taxon>Vitaceae</taxon>
        <taxon>Viteae</taxon>
        <taxon>Vitis</taxon>
    </lineage>
</organism>
<accession>A0A438IRJ2</accession>
<dbReference type="PANTHER" id="PTHR35280">
    <property type="entry name" value="F17L21.9"/>
    <property type="match status" value="1"/>
</dbReference>
<dbReference type="AlphaFoldDB" id="A0A438IRJ2"/>
<evidence type="ECO:0000313" key="3">
    <source>
        <dbReference type="Proteomes" id="UP000288805"/>
    </source>
</evidence>
<sequence>MDNVELLQLAIRRLADEKKNGRASVADDDLLSRLIFQIAEKEGIPSIDGLLAPVSTRGLGPMKSPKGSAMEEDGAIKQPKSSVEPNELHSPAVGEMEVKSMATNEVDAGSAEIGTEEIIKELKKVERQNSITHWLLSIMIVLILGWQLSEFSFILKVKEGLNHPFRSFGNLVIGMLKGPDNNGQDAEKQSSLTKKPQIETPPLPLRIPELPHVDLPVLGLNGEGD</sequence>
<dbReference type="EMBL" id="QGNW01000088">
    <property type="protein sequence ID" value="RVW99339.1"/>
    <property type="molecule type" value="Genomic_DNA"/>
</dbReference>